<dbReference type="AlphaFoldDB" id="A0A6L2NVW9"/>
<protein>
    <recommendedName>
        <fullName evidence="2">RNA-directed DNA polymerase, eukaryota, reverse transcriptase zinc-binding domain protein</fullName>
    </recommendedName>
</protein>
<reference evidence="1" key="1">
    <citation type="journal article" date="2019" name="Sci. Rep.">
        <title>Draft genome of Tanacetum cinerariifolium, the natural source of mosquito coil.</title>
        <authorList>
            <person name="Yamashiro T."/>
            <person name="Shiraishi A."/>
            <person name="Satake H."/>
            <person name="Nakayama K."/>
        </authorList>
    </citation>
    <scope>NUCLEOTIDE SEQUENCE</scope>
</reference>
<dbReference type="PANTHER" id="PTHR33710:SF64">
    <property type="entry name" value="ENDONUCLEASE_EXONUCLEASE_PHOSPHATASE DOMAIN-CONTAINING PROTEIN"/>
    <property type="match status" value="1"/>
</dbReference>
<sequence length="622" mass="69131">MAFLSKPHEPFAGALDKPDAPYLVAGERGGDGGVRGGGSHSSGFVVMALWLVMKGDGRGMNLSPKQSEVHHVIFENKLSVCAILESHVNKSNLSKVCESVFKHWGWTSNGNLCHKGTRILLGWNCYNVDVVVISQCDQAIHTHSIAGSSSIDIAMREFKECVDDIEVADVQSSGLQFTWNRKPKGFDGILKKLDRVLGNFKFNDAFRDAHAVFYPYRSDHSPAILKIPGSVKSKPKPFKFSNILTQHARFKEVVNGVWTTNVSGFSMYKVVKKLKCLKKPFRILLYEHGNLHLNVDHLCKELDQVQTELDSDPSNVHLRDKEIMRGFLWCQGGLGRGKAKVAWDVVCLLKDEGGLGLAAKIRNIDGKPLRSVIRNIVPSSGIDGVALHGNKASVDVNKSPSRVSFADNTRVSPINPNSSFIGKPIDTCVSSVENIWGPTTGIGGLFSMWPDVEMPANSVKDMMPAKPKHVQHNSFVSIVQKQHSKKVVKIKELCNDERAEGAAVAIPLDEEEAISSRFVNTLYGYFIGNRLAFPLVENYVKNTWAKYGLKLNMEYLVKIGKKTRILELKRRHLKNTVLTSDTPYPSRKIQCICACTSLDHEGNKINTPYPGKTNTPYSRYRM</sequence>
<accession>A0A6L2NVW9</accession>
<evidence type="ECO:0008006" key="2">
    <source>
        <dbReference type="Google" id="ProtNLM"/>
    </source>
</evidence>
<organism evidence="1">
    <name type="scientific">Tanacetum cinerariifolium</name>
    <name type="common">Dalmatian daisy</name>
    <name type="synonym">Chrysanthemum cinerariifolium</name>
    <dbReference type="NCBI Taxonomy" id="118510"/>
    <lineage>
        <taxon>Eukaryota</taxon>
        <taxon>Viridiplantae</taxon>
        <taxon>Streptophyta</taxon>
        <taxon>Embryophyta</taxon>
        <taxon>Tracheophyta</taxon>
        <taxon>Spermatophyta</taxon>
        <taxon>Magnoliopsida</taxon>
        <taxon>eudicotyledons</taxon>
        <taxon>Gunneridae</taxon>
        <taxon>Pentapetalae</taxon>
        <taxon>asterids</taxon>
        <taxon>campanulids</taxon>
        <taxon>Asterales</taxon>
        <taxon>Asteraceae</taxon>
        <taxon>Asteroideae</taxon>
        <taxon>Anthemideae</taxon>
        <taxon>Anthemidinae</taxon>
        <taxon>Tanacetum</taxon>
    </lineage>
</organism>
<proteinExistence type="predicted"/>
<gene>
    <name evidence="1" type="ORF">Tci_060743</name>
</gene>
<dbReference type="EMBL" id="BKCJ010009819">
    <property type="protein sequence ID" value="GEU88765.1"/>
    <property type="molecule type" value="Genomic_DNA"/>
</dbReference>
<dbReference type="PANTHER" id="PTHR33710">
    <property type="entry name" value="BNAC02G09200D PROTEIN"/>
    <property type="match status" value="1"/>
</dbReference>
<evidence type="ECO:0000313" key="1">
    <source>
        <dbReference type="EMBL" id="GEU88765.1"/>
    </source>
</evidence>
<comment type="caution">
    <text evidence="1">The sequence shown here is derived from an EMBL/GenBank/DDBJ whole genome shotgun (WGS) entry which is preliminary data.</text>
</comment>
<name>A0A6L2NVW9_TANCI</name>